<dbReference type="AlphaFoldDB" id="A0A316WT31"/>
<dbReference type="Proteomes" id="UP000236182">
    <property type="component" value="Unassembled WGS sequence"/>
</dbReference>
<accession>A0A316WT31</accession>
<keyword evidence="2" id="KW-1185">Reference proteome</keyword>
<evidence type="ECO:0000313" key="2">
    <source>
        <dbReference type="Proteomes" id="UP000236182"/>
    </source>
</evidence>
<dbReference type="EMBL" id="PPEI02000005">
    <property type="protein sequence ID" value="PWN62378.1"/>
    <property type="molecule type" value="Genomic_DNA"/>
</dbReference>
<proteinExistence type="predicted"/>
<gene>
    <name evidence="1" type="ORF">C1638_017600</name>
</gene>
<protein>
    <submittedName>
        <fullName evidence="1">Uncharacterized protein</fullName>
    </submittedName>
</protein>
<sequence length="139" mass="15648">MAVEIQGREYEWGDLTLILGNRDMVRYRGIKYTSKIEREAVYAKGSQPVAIQSGNEAYEGEITMLQSEYQKLVKAGGGSIFPLMLDGLQNYGNPTKGDAMITDRIESLRFTEASKELKQGDKFMEITLPFIALNIEEDI</sequence>
<organism evidence="1 2">
    <name type="scientific">Chryseobacterium oncorhynchi</name>
    <dbReference type="NCBI Taxonomy" id="741074"/>
    <lineage>
        <taxon>Bacteria</taxon>
        <taxon>Pseudomonadati</taxon>
        <taxon>Bacteroidota</taxon>
        <taxon>Flavobacteriia</taxon>
        <taxon>Flavobacteriales</taxon>
        <taxon>Weeksellaceae</taxon>
        <taxon>Chryseobacterium group</taxon>
        <taxon>Chryseobacterium</taxon>
    </lineage>
</organism>
<evidence type="ECO:0000313" key="1">
    <source>
        <dbReference type="EMBL" id="PWN62378.1"/>
    </source>
</evidence>
<name>A0A316WT31_9FLAO</name>
<reference evidence="1" key="1">
    <citation type="submission" date="2018-04" db="EMBL/GenBank/DDBJ databases">
        <title>Draft Genome Sequences of Chryseobacterium lactis NCTC11390T isolated from milk, Chryseobacterium oncorhynchi 701B-08T from rainbow trout, and Chryseobacterium viscerum 687B-08T from diseased fish.</title>
        <authorList>
            <person name="Jeong J.-J."/>
            <person name="Lee Y.J."/>
            <person name="Pathiraja D."/>
            <person name="Park B."/>
            <person name="Choi I.-G."/>
            <person name="Kim K.D."/>
        </authorList>
    </citation>
    <scope>NUCLEOTIDE SEQUENCE [LARGE SCALE GENOMIC DNA]</scope>
    <source>
        <strain evidence="1">701B-08</strain>
    </source>
</reference>
<comment type="caution">
    <text evidence="1">The sequence shown here is derived from an EMBL/GenBank/DDBJ whole genome shotgun (WGS) entry which is preliminary data.</text>
</comment>
<dbReference type="OrthoDB" id="798290at2"/>